<comment type="caution">
    <text evidence="2">The sequence shown here is derived from an EMBL/GenBank/DDBJ whole genome shotgun (WGS) entry which is preliminary data.</text>
</comment>
<keyword evidence="3" id="KW-1185">Reference proteome</keyword>
<feature type="region of interest" description="Disordered" evidence="1">
    <location>
        <begin position="1"/>
        <end position="57"/>
    </location>
</feature>
<evidence type="ECO:0000256" key="1">
    <source>
        <dbReference type="SAM" id="MobiDB-lite"/>
    </source>
</evidence>
<proteinExistence type="predicted"/>
<dbReference type="Proteomes" id="UP001281761">
    <property type="component" value="Unassembled WGS sequence"/>
</dbReference>
<evidence type="ECO:0000313" key="2">
    <source>
        <dbReference type="EMBL" id="KAK2940014.1"/>
    </source>
</evidence>
<reference evidence="2 3" key="1">
    <citation type="journal article" date="2022" name="bioRxiv">
        <title>Genomics of Preaxostyla Flagellates Illuminates Evolutionary Transitions and the Path Towards Mitochondrial Loss.</title>
        <authorList>
            <person name="Novak L.V.F."/>
            <person name="Treitli S.C."/>
            <person name="Pyrih J."/>
            <person name="Halakuc P."/>
            <person name="Pipaliya S.V."/>
            <person name="Vacek V."/>
            <person name="Brzon O."/>
            <person name="Soukal P."/>
            <person name="Eme L."/>
            <person name="Dacks J.B."/>
            <person name="Karnkowska A."/>
            <person name="Elias M."/>
            <person name="Hampl V."/>
        </authorList>
    </citation>
    <scope>NUCLEOTIDE SEQUENCE [LARGE SCALE GENOMIC DNA]</scope>
    <source>
        <strain evidence="2">NAU3</strain>
        <tissue evidence="2">Gut</tissue>
    </source>
</reference>
<organism evidence="2 3">
    <name type="scientific">Blattamonas nauphoetae</name>
    <dbReference type="NCBI Taxonomy" id="2049346"/>
    <lineage>
        <taxon>Eukaryota</taxon>
        <taxon>Metamonada</taxon>
        <taxon>Preaxostyla</taxon>
        <taxon>Oxymonadida</taxon>
        <taxon>Blattamonas</taxon>
    </lineage>
</organism>
<sequence>MGDDNNIMMLSTKPEGEPPEDGTRSTKTVALPQLRRTRTTRHSQFHNKANRKGQEYENHSAIAAIALYRPRKVSGTKQSVFRWPDEVDGAGGEFVRSAEDEWEDL</sequence>
<dbReference type="EMBL" id="JARBJD010000770">
    <property type="protein sequence ID" value="KAK2940014.1"/>
    <property type="molecule type" value="Genomic_DNA"/>
</dbReference>
<feature type="compositionally biased region" description="Basic residues" evidence="1">
    <location>
        <begin position="35"/>
        <end position="51"/>
    </location>
</feature>
<accession>A0ABQ9WLF3</accession>
<protein>
    <submittedName>
        <fullName evidence="2">Uncharacterized protein</fullName>
    </submittedName>
</protein>
<gene>
    <name evidence="2" type="ORF">BLNAU_25070</name>
</gene>
<evidence type="ECO:0000313" key="3">
    <source>
        <dbReference type="Proteomes" id="UP001281761"/>
    </source>
</evidence>
<name>A0ABQ9WLF3_9EUKA</name>